<evidence type="ECO:0000313" key="1">
    <source>
        <dbReference type="EMBL" id="CAD0363120.1"/>
    </source>
</evidence>
<gene>
    <name evidence="1" type="ORF">CFBP8129_46870</name>
</gene>
<geneLocation type="plasmid" evidence="1">
    <name>CFBP8129_p211</name>
</geneLocation>
<proteinExistence type="predicted"/>
<dbReference type="EMBL" id="LR828254">
    <property type="protein sequence ID" value="CAD0363117.1"/>
    <property type="molecule type" value="Genomic_DNA"/>
</dbReference>
<accession>A0A6V7FIF6</accession>
<reference evidence="1" key="1">
    <citation type="submission" date="2020-07" db="EMBL/GenBank/DDBJ databases">
        <authorList>
            <person name="Pothier F. J."/>
        </authorList>
    </citation>
    <scope>NUCLEOTIDE SEQUENCE [LARGE SCALE GENOMIC DNA]</scope>
    <source>
        <plasmid evidence="1">CFBP8129_p211</plasmid>
    </source>
</reference>
<organism evidence="1">
    <name type="scientific">Xanthomonas hortorum pv. gardneri</name>
    <dbReference type="NCBI Taxonomy" id="2754056"/>
    <lineage>
        <taxon>Bacteria</taxon>
        <taxon>Pseudomonadati</taxon>
        <taxon>Pseudomonadota</taxon>
        <taxon>Gammaproteobacteria</taxon>
        <taxon>Lysobacterales</taxon>
        <taxon>Lysobacteraceae</taxon>
        <taxon>Xanthomonas</taxon>
    </lineage>
</organism>
<name>A0A6V7FIF6_9XANT</name>
<keyword evidence="1" id="KW-0614">Plasmid</keyword>
<protein>
    <submittedName>
        <fullName evidence="1">Uncharacterized protein</fullName>
    </submittedName>
</protein>
<dbReference type="EMBL" id="LR828254">
    <property type="protein sequence ID" value="CAD0363120.1"/>
    <property type="molecule type" value="Genomic_DNA"/>
</dbReference>
<sequence length="87" mass="9382">MLRIPYPVPEEKRDDALQALAAGQPVSIGQTSLHPDLVEEVIWGVDPYGMDSLISAGGSRNSSGELAITWAESVHAGTHCAERTYDF</sequence>
<dbReference type="RefSeq" id="WP_046936243.1">
    <property type="nucleotide sequence ID" value="NZ_CP018729.1"/>
</dbReference>
<dbReference type="AlphaFoldDB" id="A0A6V7FIF6"/>